<dbReference type="OrthoDB" id="7697912at2759"/>
<evidence type="ECO:0000313" key="4">
    <source>
        <dbReference type="Proteomes" id="UP000327044"/>
    </source>
</evidence>
<proteinExistence type="predicted"/>
<protein>
    <recommendedName>
        <fullName evidence="5">DUF4794 domain-containing protein</fullName>
    </recommendedName>
</protein>
<organism evidence="2">
    <name type="scientific">Photinus pyralis</name>
    <name type="common">Common eastern firefly</name>
    <name type="synonym">Lampyris pyralis</name>
    <dbReference type="NCBI Taxonomy" id="7054"/>
    <lineage>
        <taxon>Eukaryota</taxon>
        <taxon>Metazoa</taxon>
        <taxon>Ecdysozoa</taxon>
        <taxon>Arthropoda</taxon>
        <taxon>Hexapoda</taxon>
        <taxon>Insecta</taxon>
        <taxon>Pterygota</taxon>
        <taxon>Neoptera</taxon>
        <taxon>Endopterygota</taxon>
        <taxon>Coleoptera</taxon>
        <taxon>Polyphaga</taxon>
        <taxon>Elateriformia</taxon>
        <taxon>Elateroidea</taxon>
        <taxon>Lampyridae</taxon>
        <taxon>Lampyrinae</taxon>
        <taxon>Photinus</taxon>
    </lineage>
</organism>
<gene>
    <name evidence="3" type="ORF">PPYR_07470</name>
</gene>
<reference evidence="3" key="3">
    <citation type="submission" date="2019-08" db="EMBL/GenBank/DDBJ databases">
        <authorList>
            <consortium name="Photinus pyralis genome working group"/>
            <person name="Fallon T.R."/>
            <person name="Sander Lower S.E."/>
            <person name="Weng J.-K."/>
        </authorList>
    </citation>
    <scope>NUCLEOTIDE SEQUENCE</scope>
    <source>
        <strain evidence="3">1611_PpyrPB1</strain>
        <tissue evidence="3">Whole body</tissue>
    </source>
</reference>
<reference evidence="3 4" key="2">
    <citation type="journal article" date="2018" name="Elife">
        <title>Firefly genomes illuminate parallel origins of bioluminescence in beetles.</title>
        <authorList>
            <person name="Fallon T.R."/>
            <person name="Lower S.E."/>
            <person name="Chang C.H."/>
            <person name="Bessho-Uehara M."/>
            <person name="Martin G.J."/>
            <person name="Bewick A.J."/>
            <person name="Behringer M."/>
            <person name="Debat H.J."/>
            <person name="Wong I."/>
            <person name="Day J.C."/>
            <person name="Suvorov A."/>
            <person name="Silva C.J."/>
            <person name="Stanger-Hall K.F."/>
            <person name="Hall D.W."/>
            <person name="Schmitz R.J."/>
            <person name="Nelson D.R."/>
            <person name="Lewis S.M."/>
            <person name="Shigenobu S."/>
            <person name="Bybee S.M."/>
            <person name="Larracuente A.M."/>
            <person name="Oba Y."/>
            <person name="Weng J.K."/>
        </authorList>
    </citation>
    <scope>NUCLEOTIDE SEQUENCE [LARGE SCALE GENOMIC DNA]</scope>
    <source>
        <strain evidence="3">1611_PpyrPB1</strain>
        <tissue evidence="3">Whole body</tissue>
    </source>
</reference>
<feature type="chain" id="PRO_5036029882" description="DUF4794 domain-containing protein" evidence="1">
    <location>
        <begin position="20"/>
        <end position="216"/>
    </location>
</feature>
<dbReference type="InParanoid" id="A0A1Y1MEW7"/>
<name>A0A1Y1MEW7_PHOPY</name>
<feature type="signal peptide" evidence="1">
    <location>
        <begin position="1"/>
        <end position="19"/>
    </location>
</feature>
<accession>A0A1Y1MEW7</accession>
<evidence type="ECO:0000313" key="2">
    <source>
        <dbReference type="EMBL" id="JAV83120.1"/>
    </source>
</evidence>
<keyword evidence="1" id="KW-0732">Signal</keyword>
<keyword evidence="4" id="KW-1185">Reference proteome</keyword>
<sequence>MSRLLSILNLFFCASYIICAPHGHHRIHKNFYVASDGEAASHTNLGASGGISVEGSATLGGGGGGIAVEKHKVISEKVIDVEVPPEPEFKAQKTVIERTYVPQYAEKTIRVPTYVEKTIRVPSYVEKTVKVPIEPKIIEKEVSREHVVVPAVKVTKEVGYVHNGGAGFSAHAHGGGLFDGIFNIPIQTLGAVNGFLNGLSGGAGFHVGASKGIAVY</sequence>
<reference evidence="2" key="1">
    <citation type="journal article" date="2016" name="Sci. Rep.">
        <title>Molecular characterization of firefly nuptial gifts: a multi-omics approach sheds light on postcopulatory sexual selection.</title>
        <authorList>
            <person name="Al-Wathiqui N."/>
            <person name="Fallon T.R."/>
            <person name="South A."/>
            <person name="Weng J.K."/>
            <person name="Lewis S.M."/>
        </authorList>
    </citation>
    <scope>NUCLEOTIDE SEQUENCE</scope>
</reference>
<evidence type="ECO:0000313" key="3">
    <source>
        <dbReference type="EMBL" id="KAB0799590.1"/>
    </source>
</evidence>
<evidence type="ECO:0008006" key="5">
    <source>
        <dbReference type="Google" id="ProtNLM"/>
    </source>
</evidence>
<dbReference type="EMBL" id="GEZM01035704">
    <property type="protein sequence ID" value="JAV83120.1"/>
    <property type="molecule type" value="Transcribed_RNA"/>
</dbReference>
<evidence type="ECO:0000256" key="1">
    <source>
        <dbReference type="SAM" id="SignalP"/>
    </source>
</evidence>
<dbReference type="EMBL" id="VVIM01000005">
    <property type="protein sequence ID" value="KAB0799590.1"/>
    <property type="molecule type" value="Genomic_DNA"/>
</dbReference>
<dbReference type="AlphaFoldDB" id="A0A1Y1MEW7"/>
<dbReference type="Proteomes" id="UP000327044">
    <property type="component" value="Unassembled WGS sequence"/>
</dbReference>